<name>A0ABS7XM97_9FLAO</name>
<dbReference type="Gene3D" id="3.40.50.620">
    <property type="entry name" value="HUPs"/>
    <property type="match status" value="1"/>
</dbReference>
<dbReference type="InterPro" id="IPR014729">
    <property type="entry name" value="Rossmann-like_a/b/a_fold"/>
</dbReference>
<proteinExistence type="predicted"/>
<accession>A0ABS7XM97</accession>
<dbReference type="EMBL" id="JAIUJR010000001">
    <property type="protein sequence ID" value="MCA0131101.1"/>
    <property type="molecule type" value="Genomic_DNA"/>
</dbReference>
<dbReference type="SUPFAM" id="SSF52402">
    <property type="entry name" value="Adenine nucleotide alpha hydrolases-like"/>
    <property type="match status" value="1"/>
</dbReference>
<reference evidence="3" key="1">
    <citation type="submission" date="2023-07" db="EMBL/GenBank/DDBJ databases">
        <authorList>
            <person name="Yue Y."/>
        </authorList>
    </citation>
    <scope>NUCLEOTIDE SEQUENCE [LARGE SCALE GENOMIC DNA]</scope>
    <source>
        <strain evidence="3">D23</strain>
    </source>
</reference>
<dbReference type="RefSeq" id="WP_224524126.1">
    <property type="nucleotide sequence ID" value="NZ_JAIUJR010000001.1"/>
</dbReference>
<dbReference type="CDD" id="cd00293">
    <property type="entry name" value="USP-like"/>
    <property type="match status" value="1"/>
</dbReference>
<dbReference type="InterPro" id="IPR006016">
    <property type="entry name" value="UspA"/>
</dbReference>
<comment type="caution">
    <text evidence="2">The sequence shown here is derived from an EMBL/GenBank/DDBJ whole genome shotgun (WGS) entry which is preliminary data.</text>
</comment>
<evidence type="ECO:0000313" key="3">
    <source>
        <dbReference type="Proteomes" id="UP001198901"/>
    </source>
</evidence>
<protein>
    <submittedName>
        <fullName evidence="2">Universal stress protein</fullName>
    </submittedName>
</protein>
<dbReference type="Pfam" id="PF00582">
    <property type="entry name" value="Usp"/>
    <property type="match status" value="1"/>
</dbReference>
<organism evidence="2 3">
    <name type="scientific">Winogradskyella alexanderae</name>
    <dbReference type="NCBI Taxonomy" id="2877123"/>
    <lineage>
        <taxon>Bacteria</taxon>
        <taxon>Pseudomonadati</taxon>
        <taxon>Bacteroidota</taxon>
        <taxon>Flavobacteriia</taxon>
        <taxon>Flavobacteriales</taxon>
        <taxon>Flavobacteriaceae</taxon>
        <taxon>Winogradskyella</taxon>
    </lineage>
</organism>
<evidence type="ECO:0000313" key="2">
    <source>
        <dbReference type="EMBL" id="MCA0131101.1"/>
    </source>
</evidence>
<sequence>MARNQKILILSDLKSSTPIVLNNAIALAKMIQGDLEFLHVKKPTELVKTESQLSAVRSINESTIIAKKKIKKLLDPLAEKHKTKVNYKYSFGNIKNEIETFVKKSKPDIIVLGKRKSNRLSFVGDNIIDFVLKSHKGAVLVVSHNSNFSPDNDLSIGIFNKDGSGINGSLIKALVQNAISPIKLFKIGSTPENLDQFLSKKAVEYVFEDTTDVISNISSYIPKSRVNLLCLNRTEAFNKNKTIKDIIKRVNVSILII</sequence>
<evidence type="ECO:0000259" key="1">
    <source>
        <dbReference type="Pfam" id="PF00582"/>
    </source>
</evidence>
<feature type="domain" description="UspA" evidence="1">
    <location>
        <begin position="5"/>
        <end position="142"/>
    </location>
</feature>
<keyword evidence="3" id="KW-1185">Reference proteome</keyword>
<gene>
    <name evidence="2" type="ORF">LBU54_00790</name>
</gene>
<dbReference type="Proteomes" id="UP001198901">
    <property type="component" value="Unassembled WGS sequence"/>
</dbReference>